<evidence type="ECO:0000256" key="8">
    <source>
        <dbReference type="ARBA" id="ARBA00022842"/>
    </source>
</evidence>
<feature type="domain" description="Polymerase nucleotidyl transferase" evidence="10">
    <location>
        <begin position="9"/>
        <end position="87"/>
    </location>
</feature>
<gene>
    <name evidence="11" type="ORF">GCM10017600_02320</name>
</gene>
<evidence type="ECO:0000256" key="5">
    <source>
        <dbReference type="ARBA" id="ARBA00022723"/>
    </source>
</evidence>
<dbReference type="CDD" id="cd05403">
    <property type="entry name" value="NT_KNTase_like"/>
    <property type="match status" value="1"/>
</dbReference>
<dbReference type="SUPFAM" id="SSF81301">
    <property type="entry name" value="Nucleotidyltransferase"/>
    <property type="match status" value="1"/>
</dbReference>
<evidence type="ECO:0000313" key="11">
    <source>
        <dbReference type="EMBL" id="GLK06827.1"/>
    </source>
</evidence>
<dbReference type="AlphaFoldDB" id="A0A9W6HV14"/>
<dbReference type="GO" id="GO:0046872">
    <property type="term" value="F:metal ion binding"/>
    <property type="evidence" value="ECO:0007669"/>
    <property type="project" value="UniProtKB-KW"/>
</dbReference>
<dbReference type="GO" id="GO:0016779">
    <property type="term" value="F:nucleotidyltransferase activity"/>
    <property type="evidence" value="ECO:0007669"/>
    <property type="project" value="UniProtKB-KW"/>
</dbReference>
<evidence type="ECO:0000313" key="12">
    <source>
        <dbReference type="Proteomes" id="UP001143474"/>
    </source>
</evidence>
<keyword evidence="4" id="KW-0548">Nucleotidyltransferase</keyword>
<dbReference type="PANTHER" id="PTHR33571">
    <property type="entry name" value="SSL8005 PROTEIN"/>
    <property type="match status" value="1"/>
</dbReference>
<dbReference type="InterPro" id="IPR002934">
    <property type="entry name" value="Polymerase_NTP_transf_dom"/>
</dbReference>
<keyword evidence="7" id="KW-0067">ATP-binding</keyword>
<keyword evidence="8" id="KW-0460">Magnesium</keyword>
<accession>A0A9W6HV14</accession>
<name>A0A9W6HV14_9ACTN</name>
<dbReference type="PANTHER" id="PTHR33571:SF12">
    <property type="entry name" value="BSL3053 PROTEIN"/>
    <property type="match status" value="1"/>
</dbReference>
<keyword evidence="5" id="KW-0479">Metal-binding</keyword>
<keyword evidence="3" id="KW-0808">Transferase</keyword>
<dbReference type="GO" id="GO:0005524">
    <property type="term" value="F:ATP binding"/>
    <property type="evidence" value="ECO:0007669"/>
    <property type="project" value="UniProtKB-KW"/>
</dbReference>
<evidence type="ECO:0000256" key="9">
    <source>
        <dbReference type="ARBA" id="ARBA00038276"/>
    </source>
</evidence>
<dbReference type="Proteomes" id="UP001143474">
    <property type="component" value="Unassembled WGS sequence"/>
</dbReference>
<evidence type="ECO:0000256" key="1">
    <source>
        <dbReference type="ARBA" id="ARBA00001946"/>
    </source>
</evidence>
<evidence type="ECO:0000256" key="7">
    <source>
        <dbReference type="ARBA" id="ARBA00022840"/>
    </source>
</evidence>
<evidence type="ECO:0000256" key="2">
    <source>
        <dbReference type="ARBA" id="ARBA00022649"/>
    </source>
</evidence>
<reference evidence="11" key="1">
    <citation type="journal article" date="2014" name="Int. J. Syst. Evol. Microbiol.">
        <title>Complete genome sequence of Corynebacterium casei LMG S-19264T (=DSM 44701T), isolated from a smear-ripened cheese.</title>
        <authorList>
            <consortium name="US DOE Joint Genome Institute (JGI-PGF)"/>
            <person name="Walter F."/>
            <person name="Albersmeier A."/>
            <person name="Kalinowski J."/>
            <person name="Ruckert C."/>
        </authorList>
    </citation>
    <scope>NUCLEOTIDE SEQUENCE</scope>
    <source>
        <strain evidence="11">VKM Ac-2007</strain>
    </source>
</reference>
<sequence length="97" mass="10543">MDFGALEAQLGALCRRFGVSELAVFGSVARGEERPDSDVDLLYVRAEGAPLGLLEIATLQGELETLFGRPVDLVAKHYLNEAIRDEVLHDAQVLYAA</sequence>
<proteinExistence type="inferred from homology"/>
<comment type="caution">
    <text evidence="11">The sequence shown here is derived from an EMBL/GenBank/DDBJ whole genome shotgun (WGS) entry which is preliminary data.</text>
</comment>
<dbReference type="Pfam" id="PF01909">
    <property type="entry name" value="NTP_transf_2"/>
    <property type="match status" value="1"/>
</dbReference>
<dbReference type="RefSeq" id="WP_271215423.1">
    <property type="nucleotide sequence ID" value="NZ_BAAAVD010000006.1"/>
</dbReference>
<evidence type="ECO:0000259" key="10">
    <source>
        <dbReference type="Pfam" id="PF01909"/>
    </source>
</evidence>
<evidence type="ECO:0000256" key="4">
    <source>
        <dbReference type="ARBA" id="ARBA00022695"/>
    </source>
</evidence>
<evidence type="ECO:0000256" key="3">
    <source>
        <dbReference type="ARBA" id="ARBA00022679"/>
    </source>
</evidence>
<dbReference type="Gene3D" id="3.30.460.10">
    <property type="entry name" value="Beta Polymerase, domain 2"/>
    <property type="match status" value="1"/>
</dbReference>
<dbReference type="InterPro" id="IPR052038">
    <property type="entry name" value="Type-VII_TA_antitoxin"/>
</dbReference>
<dbReference type="EMBL" id="BSEV01000001">
    <property type="protein sequence ID" value="GLK06827.1"/>
    <property type="molecule type" value="Genomic_DNA"/>
</dbReference>
<keyword evidence="12" id="KW-1185">Reference proteome</keyword>
<dbReference type="InterPro" id="IPR043519">
    <property type="entry name" value="NT_sf"/>
</dbReference>
<comment type="similarity">
    <text evidence="9">Belongs to the MntA antitoxin family.</text>
</comment>
<reference evidence="11" key="2">
    <citation type="submission" date="2023-01" db="EMBL/GenBank/DDBJ databases">
        <authorList>
            <person name="Sun Q."/>
            <person name="Evtushenko L."/>
        </authorList>
    </citation>
    <scope>NUCLEOTIDE SEQUENCE</scope>
    <source>
        <strain evidence="11">VKM Ac-2007</strain>
    </source>
</reference>
<organism evidence="11 12">
    <name type="scientific">Streptosporangium carneum</name>
    <dbReference type="NCBI Taxonomy" id="47481"/>
    <lineage>
        <taxon>Bacteria</taxon>
        <taxon>Bacillati</taxon>
        <taxon>Actinomycetota</taxon>
        <taxon>Actinomycetes</taxon>
        <taxon>Streptosporangiales</taxon>
        <taxon>Streptosporangiaceae</taxon>
        <taxon>Streptosporangium</taxon>
    </lineage>
</organism>
<protein>
    <submittedName>
        <fullName evidence="11">Nucleotidyltransferase</fullName>
    </submittedName>
</protein>
<keyword evidence="2" id="KW-1277">Toxin-antitoxin system</keyword>
<comment type="cofactor">
    <cofactor evidence="1">
        <name>Mg(2+)</name>
        <dbReference type="ChEBI" id="CHEBI:18420"/>
    </cofactor>
</comment>
<evidence type="ECO:0000256" key="6">
    <source>
        <dbReference type="ARBA" id="ARBA00022741"/>
    </source>
</evidence>
<keyword evidence="6" id="KW-0547">Nucleotide-binding</keyword>